<reference evidence="3 4" key="1">
    <citation type="submission" date="2017-07" db="EMBL/GenBank/DDBJ databases">
        <title>Whole genome sequence of Azospirillum brasilense 2A1, a potential biofertilizer strain.</title>
        <authorList>
            <person name="Fontana C.A."/>
            <person name="Toffoli L.M."/>
            <person name="Salazar S.M."/>
            <person name="Puglisi E."/>
            <person name="Pedraza R."/>
            <person name="Bassi D."/>
            <person name="Cocconcelli P.S."/>
        </authorList>
    </citation>
    <scope>NUCLEOTIDE SEQUENCE [LARGE SCALE GENOMIC DNA]</scope>
    <source>
        <strain evidence="3 4">2A1</strain>
        <plasmid evidence="3">unnamed</plasmid>
    </source>
</reference>
<dbReference type="GO" id="GO:0004493">
    <property type="term" value="F:methylmalonyl-CoA epimerase activity"/>
    <property type="evidence" value="ECO:0007669"/>
    <property type="project" value="TreeGrafter"/>
</dbReference>
<comment type="caution">
    <text evidence="3">The sequence shown here is derived from an EMBL/GenBank/DDBJ whole genome shotgun (WGS) entry which is preliminary data.</text>
</comment>
<dbReference type="Gene3D" id="3.10.180.10">
    <property type="entry name" value="2,3-Dihydroxybiphenyl 1,2-Dioxygenase, domain 1"/>
    <property type="match status" value="2"/>
</dbReference>
<feature type="domain" description="VOC" evidence="2">
    <location>
        <begin position="193"/>
        <end position="323"/>
    </location>
</feature>
<evidence type="ECO:0000259" key="2">
    <source>
        <dbReference type="PROSITE" id="PS51819"/>
    </source>
</evidence>
<evidence type="ECO:0000313" key="3">
    <source>
        <dbReference type="EMBL" id="OYD82857.1"/>
    </source>
</evidence>
<dbReference type="Pfam" id="PF00903">
    <property type="entry name" value="Glyoxalase"/>
    <property type="match status" value="1"/>
</dbReference>
<dbReference type="PROSITE" id="PS51819">
    <property type="entry name" value="VOC"/>
    <property type="match status" value="2"/>
</dbReference>
<dbReference type="Proteomes" id="UP000215367">
    <property type="component" value="Unassembled WGS sequence"/>
</dbReference>
<geneLocation type="plasmid" evidence="3">
    <name>unnamed</name>
</geneLocation>
<dbReference type="EMBL" id="NOWT01000018">
    <property type="protein sequence ID" value="OYD82857.1"/>
    <property type="molecule type" value="Genomic_DNA"/>
</dbReference>
<keyword evidence="1" id="KW-0479">Metal-binding</keyword>
<dbReference type="AlphaFoldDB" id="A0A235HBH5"/>
<dbReference type="GO" id="GO:0046872">
    <property type="term" value="F:metal ion binding"/>
    <property type="evidence" value="ECO:0007669"/>
    <property type="project" value="UniProtKB-KW"/>
</dbReference>
<keyword evidence="3" id="KW-0614">Plasmid</keyword>
<sequence>MKRLPLPILFLVGFVVLLTAAAVRAQTVRAVDSVGITVSDMDRALAFYRDVLTFEPVSDTEVAGDAYERLTGVFGARIRIVRLRLGSEAIELIQYLAPEGRPIPVDSRSNDRWFQHIAIITGDMDAAYARLRAAKVRHASTGPQTLPAWNPNAGGIRAFYFKDPDGNPLEILQFPPGKGDPRWQGADGRLFLGVDHTAIVVADTDASLALYRDRLGLRVAGTSENYGTEQEHLNNVFGARLRITTLRALSGPGIEFLEYLAPRDGRPTPADTRANDLWHEQVTLLTDDDPGPAAVLLPDPALGLARAVMARDPDGHAYVLGNPLGNSRHTELSHE</sequence>
<evidence type="ECO:0000256" key="1">
    <source>
        <dbReference type="ARBA" id="ARBA00022723"/>
    </source>
</evidence>
<dbReference type="InterPro" id="IPR029068">
    <property type="entry name" value="Glyas_Bleomycin-R_OHBP_Dase"/>
</dbReference>
<dbReference type="InterPro" id="IPR037523">
    <property type="entry name" value="VOC_core"/>
</dbReference>
<gene>
    <name evidence="3" type="ORF">CHT98_18355</name>
</gene>
<dbReference type="RefSeq" id="WP_094304944.1">
    <property type="nucleotide sequence ID" value="NZ_NOWT01000018.1"/>
</dbReference>
<protein>
    <submittedName>
        <fullName evidence="3">Glyoxalase</fullName>
    </submittedName>
</protein>
<dbReference type="PANTHER" id="PTHR43048:SF3">
    <property type="entry name" value="METHYLMALONYL-COA EPIMERASE, MITOCHONDRIAL"/>
    <property type="match status" value="1"/>
</dbReference>
<evidence type="ECO:0000313" key="4">
    <source>
        <dbReference type="Proteomes" id="UP000215367"/>
    </source>
</evidence>
<dbReference type="SUPFAM" id="SSF54593">
    <property type="entry name" value="Glyoxalase/Bleomycin resistance protein/Dihydroxybiphenyl dioxygenase"/>
    <property type="match status" value="2"/>
</dbReference>
<dbReference type="InterPro" id="IPR051785">
    <property type="entry name" value="MMCE/EMCE_epimerase"/>
</dbReference>
<proteinExistence type="predicted"/>
<dbReference type="GO" id="GO:0046491">
    <property type="term" value="P:L-methylmalonyl-CoA metabolic process"/>
    <property type="evidence" value="ECO:0007669"/>
    <property type="project" value="TreeGrafter"/>
</dbReference>
<feature type="domain" description="VOC" evidence="2">
    <location>
        <begin position="30"/>
        <end position="174"/>
    </location>
</feature>
<accession>A0A235HBH5</accession>
<dbReference type="InterPro" id="IPR004360">
    <property type="entry name" value="Glyas_Fos-R_dOase_dom"/>
</dbReference>
<dbReference type="PANTHER" id="PTHR43048">
    <property type="entry name" value="METHYLMALONYL-COA EPIMERASE"/>
    <property type="match status" value="1"/>
</dbReference>
<organism evidence="3 4">
    <name type="scientific">Azospirillum brasilense</name>
    <dbReference type="NCBI Taxonomy" id="192"/>
    <lineage>
        <taxon>Bacteria</taxon>
        <taxon>Pseudomonadati</taxon>
        <taxon>Pseudomonadota</taxon>
        <taxon>Alphaproteobacteria</taxon>
        <taxon>Rhodospirillales</taxon>
        <taxon>Azospirillaceae</taxon>
        <taxon>Azospirillum</taxon>
    </lineage>
</organism>
<name>A0A235HBH5_AZOBR</name>